<reference evidence="3 4" key="1">
    <citation type="submission" date="2018-10" db="EMBL/GenBank/DDBJ databases">
        <authorList>
            <person name="Chen W.-M."/>
        </authorList>
    </citation>
    <scope>NUCLEOTIDE SEQUENCE [LARGE SCALE GENOMIC DNA]</scope>
    <source>
        <strain evidence="3 4">THS-13</strain>
    </source>
</reference>
<gene>
    <name evidence="3" type="ORF">ED208_13230</name>
</gene>
<dbReference type="Proteomes" id="UP000282106">
    <property type="component" value="Unassembled WGS sequence"/>
</dbReference>
<dbReference type="InterPro" id="IPR018114">
    <property type="entry name" value="TRYPSIN_HIS"/>
</dbReference>
<dbReference type="AlphaFoldDB" id="A0A3N0V7J6"/>
<evidence type="ECO:0008006" key="5">
    <source>
        <dbReference type="Google" id="ProtNLM"/>
    </source>
</evidence>
<keyword evidence="2" id="KW-0732">Signal</keyword>
<dbReference type="SUPFAM" id="SSF50494">
    <property type="entry name" value="Trypsin-like serine proteases"/>
    <property type="match status" value="1"/>
</dbReference>
<evidence type="ECO:0000256" key="1">
    <source>
        <dbReference type="SAM" id="MobiDB-lite"/>
    </source>
</evidence>
<proteinExistence type="predicted"/>
<dbReference type="PANTHER" id="PTHR36234:SF5">
    <property type="entry name" value="LYSYL ENDOPEPTIDASE"/>
    <property type="match status" value="1"/>
</dbReference>
<feature type="compositionally biased region" description="Gly residues" evidence="1">
    <location>
        <begin position="421"/>
        <end position="432"/>
    </location>
</feature>
<evidence type="ECO:0000313" key="3">
    <source>
        <dbReference type="EMBL" id="ROH88770.1"/>
    </source>
</evidence>
<dbReference type="EMBL" id="RJVO01000006">
    <property type="protein sequence ID" value="ROH88770.1"/>
    <property type="molecule type" value="Genomic_DNA"/>
</dbReference>
<accession>A0A3N0V7J6</accession>
<feature type="signal peptide" evidence="2">
    <location>
        <begin position="1"/>
        <end position="25"/>
    </location>
</feature>
<dbReference type="InterPro" id="IPR009003">
    <property type="entry name" value="Peptidase_S1_PA"/>
</dbReference>
<dbReference type="GO" id="GO:0004252">
    <property type="term" value="F:serine-type endopeptidase activity"/>
    <property type="evidence" value="ECO:0007669"/>
    <property type="project" value="InterPro"/>
</dbReference>
<feature type="chain" id="PRO_5018063750" description="Serine protease" evidence="2">
    <location>
        <begin position="26"/>
        <end position="471"/>
    </location>
</feature>
<dbReference type="GO" id="GO:0006508">
    <property type="term" value="P:proteolysis"/>
    <property type="evidence" value="ECO:0007669"/>
    <property type="project" value="InterPro"/>
</dbReference>
<dbReference type="PROSITE" id="PS00134">
    <property type="entry name" value="TRYPSIN_HIS"/>
    <property type="match status" value="1"/>
</dbReference>
<dbReference type="InParanoid" id="A0A3N0V7J6"/>
<dbReference type="RefSeq" id="WP_123212392.1">
    <property type="nucleotide sequence ID" value="NZ_RJVO01000006.1"/>
</dbReference>
<sequence>MNIRNHRSHWALGLLLATLALSARAETYALDWDQALAKAAAEPERYAIARPVSIDAARDGRWSRDGEQAVWTMELSVPGALSLAFHASQLQLPAQASLSVGAQRLTAAEAGDGDYWSRPQTGDQLRLEARMPLLAAAGYTLRIDQLQAGFRDPQAPAPAALSAKAGSVCAINFSCSARNQALDWGQSVVAITVLNAIGCTATLVNNSQQDGRPYLLTASHCRQLNGVRGDPQAAAASVQVYWNAVSPCGSDLAAASSAAQETSSGAYHRAESSDVWLLELKNPPPAGAKPYWAGIDASDQPASGELTGIHHGGRLARQIVWGSSPPTLTILGLSIGDLPVWKMLSELGAAAAGSSGSALFVGDGKVVGVLSASSNCDAYPLPSLYYSRLAPAWTGDGSNGGSLRPWLDPANLGRQIPAKSGTGGSASGGSGGSTVADAPGSGQGGGGAPGALLLLPMLLAGGFRYGRKTLS</sequence>
<dbReference type="PANTHER" id="PTHR36234">
    <property type="entry name" value="LYSYL ENDOPEPTIDASE"/>
    <property type="match status" value="1"/>
</dbReference>
<dbReference type="InterPro" id="IPR043504">
    <property type="entry name" value="Peptidase_S1_PA_chymotrypsin"/>
</dbReference>
<feature type="region of interest" description="Disordered" evidence="1">
    <location>
        <begin position="417"/>
        <end position="443"/>
    </location>
</feature>
<evidence type="ECO:0000256" key="2">
    <source>
        <dbReference type="SAM" id="SignalP"/>
    </source>
</evidence>
<comment type="caution">
    <text evidence="3">The sequence shown here is derived from an EMBL/GenBank/DDBJ whole genome shotgun (WGS) entry which is preliminary data.</text>
</comment>
<evidence type="ECO:0000313" key="4">
    <source>
        <dbReference type="Proteomes" id="UP000282106"/>
    </source>
</evidence>
<organism evidence="3 4">
    <name type="scientific">Stagnimonas aquatica</name>
    <dbReference type="NCBI Taxonomy" id="2689987"/>
    <lineage>
        <taxon>Bacteria</taxon>
        <taxon>Pseudomonadati</taxon>
        <taxon>Pseudomonadota</taxon>
        <taxon>Gammaproteobacteria</taxon>
        <taxon>Nevskiales</taxon>
        <taxon>Nevskiaceae</taxon>
        <taxon>Stagnimonas</taxon>
    </lineage>
</organism>
<keyword evidence="4" id="KW-1185">Reference proteome</keyword>
<dbReference type="Gene3D" id="2.40.10.10">
    <property type="entry name" value="Trypsin-like serine proteases"/>
    <property type="match status" value="2"/>
</dbReference>
<name>A0A3N0V7J6_9GAMM</name>
<protein>
    <recommendedName>
        <fullName evidence="5">Serine protease</fullName>
    </recommendedName>
</protein>